<evidence type="ECO:0000256" key="1">
    <source>
        <dbReference type="SAM" id="Phobius"/>
    </source>
</evidence>
<sequence length="251" mass="28648">MIKLFRNIRQKLLSENKTTSYLKYALGEIVLVVIGILIALQINNWNEAQKHAKSRVNYTKSLISDLEKDSIQLIVENQNLTGRLNALAKVKKRLSSPLATLDTLNHIIRYEHDPSFVTNEPINKNTFASLTSTGNIEFFDQSLAEAIQNYYQNASFVEGFHESQLTFYKNMFTQYLATVPLAGTARGRASKIIVQDKLEDALWQEADLPKIHSIYRGQCSMQLNLFAAFKRLNNNLIKVNHELSQQLKNSL</sequence>
<evidence type="ECO:0000313" key="3">
    <source>
        <dbReference type="Proteomes" id="UP001610100"/>
    </source>
</evidence>
<keyword evidence="1" id="KW-1133">Transmembrane helix</keyword>
<keyword evidence="1" id="KW-0472">Membrane</keyword>
<proteinExistence type="predicted"/>
<dbReference type="InterPro" id="IPR045749">
    <property type="entry name" value="DUF6090"/>
</dbReference>
<reference evidence="2 3" key="1">
    <citation type="submission" date="2024-02" db="EMBL/GenBank/DDBJ databases">
        <title>A Gaetbulibacter species isolated from tidal flats and genomic insights of their niches.</title>
        <authorList>
            <person name="Ye Y."/>
        </authorList>
    </citation>
    <scope>NUCLEOTIDE SEQUENCE [LARGE SCALE GENOMIC DNA]</scope>
    <source>
        <strain evidence="2 3">KYW382</strain>
    </source>
</reference>
<keyword evidence="1" id="KW-0812">Transmembrane</keyword>
<gene>
    <name evidence="2" type="ORF">V8G58_02195</name>
</gene>
<keyword evidence="3" id="KW-1185">Reference proteome</keyword>
<dbReference type="RefSeq" id="WP_344739206.1">
    <property type="nucleotide sequence ID" value="NZ_BAABAY010000001.1"/>
</dbReference>
<organism evidence="2 3">
    <name type="scientific">Gaetbulibacter aestuarii</name>
    <dbReference type="NCBI Taxonomy" id="1502358"/>
    <lineage>
        <taxon>Bacteria</taxon>
        <taxon>Pseudomonadati</taxon>
        <taxon>Bacteroidota</taxon>
        <taxon>Flavobacteriia</taxon>
        <taxon>Flavobacteriales</taxon>
        <taxon>Flavobacteriaceae</taxon>
        <taxon>Gaetbulibacter</taxon>
    </lineage>
</organism>
<evidence type="ECO:0000313" key="2">
    <source>
        <dbReference type="EMBL" id="MFH6770729.1"/>
    </source>
</evidence>
<dbReference type="EMBL" id="JBAWKB010000001">
    <property type="protein sequence ID" value="MFH6770729.1"/>
    <property type="molecule type" value="Genomic_DNA"/>
</dbReference>
<comment type="caution">
    <text evidence="2">The sequence shown here is derived from an EMBL/GenBank/DDBJ whole genome shotgun (WGS) entry which is preliminary data.</text>
</comment>
<feature type="transmembrane region" description="Helical" evidence="1">
    <location>
        <begin position="21"/>
        <end position="40"/>
    </location>
</feature>
<accession>A0ABW7MVK3</accession>
<dbReference type="Proteomes" id="UP001610100">
    <property type="component" value="Unassembled WGS sequence"/>
</dbReference>
<dbReference type="Pfam" id="PF19578">
    <property type="entry name" value="DUF6090"/>
    <property type="match status" value="1"/>
</dbReference>
<name>A0ABW7MVK3_9FLAO</name>
<protein>
    <submittedName>
        <fullName evidence="2">DUF6090 family protein</fullName>
    </submittedName>
</protein>